<dbReference type="EMBL" id="CCKQ01007347">
    <property type="protein sequence ID" value="CDW78705.1"/>
    <property type="molecule type" value="Genomic_DNA"/>
</dbReference>
<dbReference type="SUPFAM" id="SSF158573">
    <property type="entry name" value="GINS helical bundle-like"/>
    <property type="match status" value="1"/>
</dbReference>
<name>A0A078A8V5_STYLE</name>
<dbReference type="Pfam" id="PF05916">
    <property type="entry name" value="Sld5"/>
    <property type="match status" value="1"/>
</dbReference>
<dbReference type="InterPro" id="IPR036224">
    <property type="entry name" value="GINS_bundle-like_dom_sf"/>
</dbReference>
<evidence type="ECO:0000256" key="1">
    <source>
        <dbReference type="ARBA" id="ARBA00004123"/>
    </source>
</evidence>
<dbReference type="GO" id="GO:0006260">
    <property type="term" value="P:DNA replication"/>
    <property type="evidence" value="ECO:0007669"/>
    <property type="project" value="UniProtKB-KW"/>
</dbReference>
<accession>A0A078A8V5</accession>
<dbReference type="OrthoDB" id="1938138at2759"/>
<dbReference type="SUPFAM" id="SSF160059">
    <property type="entry name" value="PriA/YqbF domain"/>
    <property type="match status" value="1"/>
</dbReference>
<dbReference type="Gene3D" id="3.40.5.50">
    <property type="match status" value="1"/>
</dbReference>
<evidence type="ECO:0000256" key="2">
    <source>
        <dbReference type="ARBA" id="ARBA00010565"/>
    </source>
</evidence>
<comment type="subunit">
    <text evidence="5">Component of the GINS complex.</text>
</comment>
<feature type="domain" description="DNA replication complex GINS protein PSF2 N-terminal" evidence="7">
    <location>
        <begin position="7"/>
        <end position="66"/>
    </location>
</feature>
<keyword evidence="4 5" id="KW-0539">Nucleus</keyword>
<protein>
    <recommendedName>
        <fullName evidence="5">DNA replication complex GINS protein PSF2</fullName>
    </recommendedName>
</protein>
<dbReference type="Proteomes" id="UP000039865">
    <property type="component" value="Unassembled WGS sequence"/>
</dbReference>
<keyword evidence="3 5" id="KW-0235">DNA replication</keyword>
<dbReference type="InterPro" id="IPR056784">
    <property type="entry name" value="PSF2_N"/>
</dbReference>
<dbReference type="FunFam" id="3.40.5.50:FF:000001">
    <property type="entry name" value="DNA replication complex GINS protein PSF2"/>
    <property type="match status" value="1"/>
</dbReference>
<evidence type="ECO:0000313" key="8">
    <source>
        <dbReference type="EMBL" id="CDW78705.1"/>
    </source>
</evidence>
<dbReference type="Gene3D" id="1.20.58.1020">
    <property type="match status" value="1"/>
</dbReference>
<dbReference type="PANTHER" id="PTHR12772">
    <property type="entry name" value="DNA REPLICATION COMPLEX GINS PROTEIN PSF2"/>
    <property type="match status" value="1"/>
</dbReference>
<evidence type="ECO:0000313" key="9">
    <source>
        <dbReference type="Proteomes" id="UP000039865"/>
    </source>
</evidence>
<dbReference type="AlphaFoldDB" id="A0A078A8V5"/>
<gene>
    <name evidence="8" type="primary">Contig14373.g15313</name>
    <name evidence="8" type="ORF">STYLEM_7687</name>
</gene>
<dbReference type="InParanoid" id="A0A078A8V5"/>
<dbReference type="GO" id="GO:0000727">
    <property type="term" value="P:double-strand break repair via break-induced replication"/>
    <property type="evidence" value="ECO:0007669"/>
    <property type="project" value="TreeGrafter"/>
</dbReference>
<evidence type="ECO:0000259" key="7">
    <source>
        <dbReference type="Pfam" id="PF25005"/>
    </source>
</evidence>
<feature type="domain" description="GINS subunit" evidence="6">
    <location>
        <begin position="82"/>
        <end position="175"/>
    </location>
</feature>
<evidence type="ECO:0000256" key="3">
    <source>
        <dbReference type="ARBA" id="ARBA00022705"/>
    </source>
</evidence>
<keyword evidence="9" id="KW-1185">Reference proteome</keyword>
<reference evidence="8 9" key="1">
    <citation type="submission" date="2014-06" db="EMBL/GenBank/DDBJ databases">
        <authorList>
            <person name="Swart Estienne"/>
        </authorList>
    </citation>
    <scope>NUCLEOTIDE SEQUENCE [LARGE SCALE GENOMIC DNA]</scope>
    <source>
        <strain evidence="8 9">130c</strain>
    </source>
</reference>
<evidence type="ECO:0000256" key="4">
    <source>
        <dbReference type="ARBA" id="ARBA00023242"/>
    </source>
</evidence>
<organism evidence="8 9">
    <name type="scientific">Stylonychia lemnae</name>
    <name type="common">Ciliate</name>
    <dbReference type="NCBI Taxonomy" id="5949"/>
    <lineage>
        <taxon>Eukaryota</taxon>
        <taxon>Sar</taxon>
        <taxon>Alveolata</taxon>
        <taxon>Ciliophora</taxon>
        <taxon>Intramacronucleata</taxon>
        <taxon>Spirotrichea</taxon>
        <taxon>Stichotrichia</taxon>
        <taxon>Sporadotrichida</taxon>
        <taxon>Oxytrichidae</taxon>
        <taxon>Stylonychinae</taxon>
        <taxon>Stylonychia</taxon>
    </lineage>
</organism>
<dbReference type="CDD" id="cd21694">
    <property type="entry name" value="GINS_B_Psf2"/>
    <property type="match status" value="1"/>
</dbReference>
<sequence>MNYKNLTPQENEYFAENELIQIIPNFKEDQFQFISGTFGPFRPAKPVTVPLWLAIYLKSRNKCSIQLPKWLDYSCLLTIKSIEKEIVAEFSPDLPYYYYEIATLLFNNCSDEFSGVGQQSSNLQKLKSVIEDIYEVRKEKLLKSIRSVKAEDTPIMNLSSIGAVELNQVRPAFSSAYSILYQMQNLMEQNADETQVV</sequence>
<dbReference type="Pfam" id="PF25005">
    <property type="entry name" value="PSF2_N"/>
    <property type="match status" value="1"/>
</dbReference>
<evidence type="ECO:0000256" key="5">
    <source>
        <dbReference type="PIRNR" id="PIRNR028998"/>
    </source>
</evidence>
<dbReference type="CDD" id="cd11712">
    <property type="entry name" value="GINS_A_psf2"/>
    <property type="match status" value="1"/>
</dbReference>
<dbReference type="InterPro" id="IPR021151">
    <property type="entry name" value="GINS_A"/>
</dbReference>
<dbReference type="InterPro" id="IPR007257">
    <property type="entry name" value="GINS_Psf2"/>
</dbReference>
<proteinExistence type="inferred from homology"/>
<dbReference type="GO" id="GO:0000811">
    <property type="term" value="C:GINS complex"/>
    <property type="evidence" value="ECO:0007669"/>
    <property type="project" value="TreeGrafter"/>
</dbReference>
<evidence type="ECO:0000259" key="6">
    <source>
        <dbReference type="Pfam" id="PF05916"/>
    </source>
</evidence>
<dbReference type="PANTHER" id="PTHR12772:SF0">
    <property type="entry name" value="DNA REPLICATION COMPLEX GINS PROTEIN PSF2"/>
    <property type="match status" value="1"/>
</dbReference>
<dbReference type="PIRSF" id="PIRSF028998">
    <property type="entry name" value="GINS_Psf2_subgr"/>
    <property type="match status" value="1"/>
</dbReference>
<comment type="subcellular location">
    <subcellularLocation>
        <location evidence="1 5">Nucleus</location>
    </subcellularLocation>
</comment>
<comment type="similarity">
    <text evidence="2 5">Belongs to the GINS2/PSF2 family.</text>
</comment>
<dbReference type="OMA" id="DSLNCMY"/>